<dbReference type="PANTHER" id="PTHR46825:SF9">
    <property type="entry name" value="BETA-LACTAMASE-RELATED DOMAIN-CONTAINING PROTEIN"/>
    <property type="match status" value="1"/>
</dbReference>
<keyword evidence="1" id="KW-0732">Signal</keyword>
<dbReference type="SUPFAM" id="SSF56601">
    <property type="entry name" value="beta-lactamase/transpeptidase-like"/>
    <property type="match status" value="1"/>
</dbReference>
<dbReference type="Proteomes" id="UP000017837">
    <property type="component" value="Unassembled WGS sequence"/>
</dbReference>
<gene>
    <name evidence="3" type="ORF">ABENE_21300</name>
</gene>
<dbReference type="InterPro" id="IPR001466">
    <property type="entry name" value="Beta-lactam-related"/>
</dbReference>
<feature type="domain" description="Beta-lactamase-related" evidence="2">
    <location>
        <begin position="30"/>
        <end position="344"/>
    </location>
</feature>
<proteinExistence type="predicted"/>
<dbReference type="InterPro" id="IPR050491">
    <property type="entry name" value="AmpC-like"/>
</dbReference>
<dbReference type="PANTHER" id="PTHR46825">
    <property type="entry name" value="D-ALANYL-D-ALANINE-CARBOXYPEPTIDASE/ENDOPEPTIDASE AMPH"/>
    <property type="match status" value="1"/>
</dbReference>
<dbReference type="PATRIC" id="fig|1121022.4.peg.4364"/>
<sequence length="359" mass="38696">MKAKFFASIVATMAVFGAAQAQGVPDAARIDQVIQAHVAKHPFMGTVLVAKGGTVILDRAYGYASLETMAPMTTDTSFRIGSMTKQFTAAAILLLDERKMLKTGDLISSYLPNLPADWNAITVHDLLAHTSGIANFTSQPGYTTLQTHAVSPQDDLALIRDKPLDFRPGSRWAYSNTNYILLGMIIEKVSGQSYKDFVDVNLIRPVGMAETFVATGSGAPPLQANGYLEGKHGLEKAAYVDMSVPYAAGAMVSTTHDLLLWEKALFGGKVLSQATLVKMTTVYKSGYGYGLFIHPARERNTIEHAGNINGFNSAMAYYPNDDLIIIVLDNIEGTAADDIEGKIARLFSRAISDKMDAGG</sequence>
<reference evidence="3 4" key="1">
    <citation type="journal article" date="2014" name="Nature">
        <title>Sequential evolution of bacterial morphology by co-option of a developmental regulator.</title>
        <authorList>
            <person name="Jiang C."/>
            <person name="Brown P.J."/>
            <person name="Ducret A."/>
            <person name="Brun Y.V."/>
        </authorList>
    </citation>
    <scope>NUCLEOTIDE SEQUENCE [LARGE SCALE GENOMIC DNA]</scope>
    <source>
        <strain evidence="3 4">DSM 16100</strain>
    </source>
</reference>
<dbReference type="AlphaFoldDB" id="V4P9Q9"/>
<accession>V4P9Q9</accession>
<keyword evidence="4" id="KW-1185">Reference proteome</keyword>
<dbReference type="EMBL" id="AWGB01000081">
    <property type="protein sequence ID" value="ESQ81985.1"/>
    <property type="molecule type" value="Genomic_DNA"/>
</dbReference>
<comment type="caution">
    <text evidence="3">The sequence shown here is derived from an EMBL/GenBank/DDBJ whole genome shotgun (WGS) entry which is preliminary data.</text>
</comment>
<dbReference type="Gene3D" id="3.40.710.10">
    <property type="entry name" value="DD-peptidase/beta-lactamase superfamily"/>
    <property type="match status" value="1"/>
</dbReference>
<dbReference type="eggNOG" id="COG1680">
    <property type="taxonomic scope" value="Bacteria"/>
</dbReference>
<protein>
    <recommendedName>
        <fullName evidence="2">Beta-lactamase-related domain-containing protein</fullName>
    </recommendedName>
</protein>
<evidence type="ECO:0000259" key="2">
    <source>
        <dbReference type="Pfam" id="PF00144"/>
    </source>
</evidence>
<organism evidence="3 4">
    <name type="scientific">Asticcacaulis benevestitus DSM 16100 = ATCC BAA-896</name>
    <dbReference type="NCBI Taxonomy" id="1121022"/>
    <lineage>
        <taxon>Bacteria</taxon>
        <taxon>Pseudomonadati</taxon>
        <taxon>Pseudomonadota</taxon>
        <taxon>Alphaproteobacteria</taxon>
        <taxon>Caulobacterales</taxon>
        <taxon>Caulobacteraceae</taxon>
        <taxon>Asticcacaulis</taxon>
    </lineage>
</organism>
<dbReference type="Pfam" id="PF00144">
    <property type="entry name" value="Beta-lactamase"/>
    <property type="match status" value="1"/>
</dbReference>
<evidence type="ECO:0000313" key="4">
    <source>
        <dbReference type="Proteomes" id="UP000017837"/>
    </source>
</evidence>
<evidence type="ECO:0000313" key="3">
    <source>
        <dbReference type="EMBL" id="ESQ81985.1"/>
    </source>
</evidence>
<name>V4P9Q9_9CAUL</name>
<evidence type="ECO:0000256" key="1">
    <source>
        <dbReference type="SAM" id="SignalP"/>
    </source>
</evidence>
<dbReference type="InterPro" id="IPR012338">
    <property type="entry name" value="Beta-lactam/transpept-like"/>
</dbReference>
<feature type="signal peptide" evidence="1">
    <location>
        <begin position="1"/>
        <end position="21"/>
    </location>
</feature>
<dbReference type="STRING" id="1121022.GCA_000376105_04399"/>
<feature type="chain" id="PRO_5004723472" description="Beta-lactamase-related domain-containing protein" evidence="1">
    <location>
        <begin position="22"/>
        <end position="359"/>
    </location>
</feature>